<sequence length="1963" mass="214474">MASRSISTCTTETAKGIHRFEIFSYSMMNTEAEDDSIRSGVFNVGGFDWALLYYPDGIDDDSKGYIGVYLELISKNGEPWALVDVNLINQLQPGQPRQLFTKTDVPTPFRSSSFQESTLGSLKCMKRSDIESTPGFIVNDCIVIECNVTVIYEPKVSKTRALCEAETSSALREIEVPPMEISSDFAKMLKDGVGADVTFRVGEDTFRAHRAVLAARSPVFHAQLCGPMKEKKETQMQEITIQDMQPSVFEAFLYFIYTDCVPRMDDLGNGEKMHLMMHLLKAGDRYGLERLRIMCERFLATNLDTEHVSAILGLADLLDLKKLKEACMEFMVPSERMDAVAASQGYQQLKRAFPSLAFEVWERRSRIELVTMETAPSSSMSPASGTYVLDVHGFSGLRRQHCGGGGGCIVSPTFTVAGLEWAILYHPEGDADEVTDDVAVFVVLVTKDATAWAHVEFRLLDQAAGEMVTFFGEKDPILFDSGSEDLSTWGTGELAARSFLDGSPYVAGDCLKIECAVDVCRDRLTFHHDTPPSGEPFRQYPADDEPADVTFKIAGETFPAHVSVLAARAPGLLNNTTSQAATITIDDDDDDIPAAAAAFGALLHFAYTDTLPVASGLDGAGHTALLGRLLVAAGRYGMARLGAICERAMCRSLDAGTAADTLAMADRHGFDALRRRCAEFMASPDNYYFVAGSVSHGRLSPSLRREMASSRPISESTITRSTCATRTARATHQFEIVGYSLKRCLAAGEFVRSSAFAACGYRWSVRVYSVKHKKCKGKRGTRAFMRRRDLESSAFVRDDRLIVECVIDVVVANGGDDDTAAAASPLAGVPAPDLSRHLGELLERADGVGADVTFDVRGQPFAAHRIVLAMRSPVFMASLYGSMREHRAPRIAVDDMEPEVFDALLRFVYSDTLALPGDLGEGEYKEMVRQLLEAADRYAMDRLRVICELILSRSLDAKTVAATLAMADQHSTTATRSRMFVFSSWPLAMPMETTTTTATESMSKMETVRGTHRFTFHGYSLCKGGGAGRCIRSGTFTVGGYDWCICFYPEGQGGGGGGDREHVSVKLRLVTRCATATAFYELRLLDQDTGRAAAVARASGAPRVFASSNPGTACFGRRAFMERSKLEASPACLRGDSVVIDCAVRVVVHDPVVAAVRRREAPDDVPPSNILRQLVAQVESEGADVTFAVQGETFTAHRLMLAARSPVFKAELYGAMKEKDADHVIAIADVQPAVFKALLHFIYTDDMPPDLGLAAADDDDDDTDRIDMARHLLVAADRYAVERLRVICERVLRRSLGVETVIDTMALAEQHSCGELKEACLEFIDSHSKRIVESDGYKNLKRARAAAAVDDEEHHVDVHDGDGGGPPPVRDPRSHADVTFDVRGVQFAAHRVVLAMRSAVFAAELFGPMRNNAGGAIKVGDMQPAVFKVLLSFIYTDTLAAMDDLDADEDDRRELARHLLVAADRYDMGRLKLICADMLARSLTAQTVASTLALADRHGCRGLREACVEFVIAMGMNDEVVISRHPDQLNYRTDHPLLGDSVEGGGSKTHHGRELDLTPRAAPSRSCWGTRERCGRARNKVHTMATECTTSTSTTATVEGRHRFRVAGYGATKGAAPGHRVASGTFTVGGFDWAVVFYPEGVTAADMDFVSVYLELKNAAAAAGGGGGGAVARAFYDLRLIHPATGEPRSVRWPMDGSTSRVFSQAFPAWGHLRFMRRRELEEMGFVRDDRLTIECVVNVVLDPVVTAGDAPELDHPPSNILGHLAGLLGDKGTADVTLVVRGEEFAAHRAVLAMRSPVFKAALYGPMKKSTDANAGRVAIDGVEPAVFRALLHFIYTDTTAAMDDLDDDDDKAQMIMHLLEAADRYDVERLKLICELMLCKSIAVDTVAATLAMADQHHCQKLKEACIEFLATSKKMEGIMESQGYEKMKLSCPSFMVDLWEIIGRKMTSYSVIPLLSWAQV</sequence>
<evidence type="ECO:0008006" key="7">
    <source>
        <dbReference type="Google" id="ProtNLM"/>
    </source>
</evidence>
<dbReference type="PROSITE" id="PS50097">
    <property type="entry name" value="BTB"/>
    <property type="match status" value="6"/>
</dbReference>
<feature type="domain" description="MATH" evidence="4">
    <location>
        <begin position="15"/>
        <end position="148"/>
    </location>
</feature>
<dbReference type="Gene3D" id="3.30.710.10">
    <property type="entry name" value="Potassium Channel Kv1.1, Chain A"/>
    <property type="match status" value="6"/>
</dbReference>
<evidence type="ECO:0000313" key="6">
    <source>
        <dbReference type="Proteomes" id="UP000026960"/>
    </source>
</evidence>
<dbReference type="InterPro" id="IPR045005">
    <property type="entry name" value="BPM1-6"/>
</dbReference>
<feature type="domain" description="MATH" evidence="4">
    <location>
        <begin position="1599"/>
        <end position="1738"/>
    </location>
</feature>
<dbReference type="InterPro" id="IPR002083">
    <property type="entry name" value="MATH/TRAF_dom"/>
</dbReference>
<proteinExistence type="inferred from homology"/>
<dbReference type="PaxDb" id="65489-OBART08G01820.1"/>
<comment type="pathway">
    <text evidence="1">Protein modification; protein ubiquitination.</text>
</comment>
<dbReference type="SUPFAM" id="SSF54695">
    <property type="entry name" value="POZ domain"/>
    <property type="match status" value="6"/>
</dbReference>
<dbReference type="PANTHER" id="PTHR26379:SF477">
    <property type="entry name" value="OS08G0129000 PROTEIN"/>
    <property type="match status" value="1"/>
</dbReference>
<accession>A0A0D3GW01</accession>
<dbReference type="HOGENOM" id="CLU_234572_0_0_1"/>
<feature type="domain" description="BTB" evidence="3">
    <location>
        <begin position="1183"/>
        <end position="1251"/>
    </location>
</feature>
<dbReference type="InterPro" id="IPR056423">
    <property type="entry name" value="BACK_BPM_SPOP"/>
</dbReference>
<feature type="domain" description="BTB" evidence="3">
    <location>
        <begin position="195"/>
        <end position="265"/>
    </location>
</feature>
<dbReference type="SUPFAM" id="SSF49599">
    <property type="entry name" value="TRAF domain-like"/>
    <property type="match status" value="5"/>
</dbReference>
<organism evidence="5">
    <name type="scientific">Oryza barthii</name>
    <dbReference type="NCBI Taxonomy" id="65489"/>
    <lineage>
        <taxon>Eukaryota</taxon>
        <taxon>Viridiplantae</taxon>
        <taxon>Streptophyta</taxon>
        <taxon>Embryophyta</taxon>
        <taxon>Tracheophyta</taxon>
        <taxon>Spermatophyta</taxon>
        <taxon>Magnoliopsida</taxon>
        <taxon>Liliopsida</taxon>
        <taxon>Poales</taxon>
        <taxon>Poaceae</taxon>
        <taxon>BOP clade</taxon>
        <taxon>Oryzoideae</taxon>
        <taxon>Oryzeae</taxon>
        <taxon>Oryzinae</taxon>
        <taxon>Oryza</taxon>
    </lineage>
</organism>
<feature type="domain" description="BTB" evidence="3">
    <location>
        <begin position="850"/>
        <end position="917"/>
    </location>
</feature>
<dbReference type="Gene3D" id="2.60.210.10">
    <property type="entry name" value="Apoptosis, Tumor Necrosis Factor Receptor Associated Protein 2, Chain A"/>
    <property type="match status" value="4"/>
</dbReference>
<dbReference type="eggNOG" id="KOG1987">
    <property type="taxonomic scope" value="Eukaryota"/>
</dbReference>
<feature type="domain" description="MATH" evidence="4">
    <location>
        <begin position="1009"/>
        <end position="1144"/>
    </location>
</feature>
<dbReference type="Gramene" id="OBART08G01820.1">
    <property type="protein sequence ID" value="OBART08G01820.1"/>
    <property type="gene ID" value="OBART08G01820"/>
</dbReference>
<dbReference type="Pfam" id="PF00651">
    <property type="entry name" value="BTB"/>
    <property type="match status" value="6"/>
</dbReference>
<keyword evidence="6" id="KW-1185">Reference proteome</keyword>
<feature type="domain" description="BTB" evidence="3">
    <location>
        <begin position="1775"/>
        <end position="1845"/>
    </location>
</feature>
<evidence type="ECO:0000313" key="5">
    <source>
        <dbReference type="EnsemblPlants" id="OBART08G01820.1"/>
    </source>
</evidence>
<evidence type="ECO:0000256" key="1">
    <source>
        <dbReference type="ARBA" id="ARBA00004906"/>
    </source>
</evidence>
<dbReference type="Gene3D" id="1.25.40.420">
    <property type="match status" value="3"/>
</dbReference>
<reference evidence="5" key="2">
    <citation type="submission" date="2015-03" db="UniProtKB">
        <authorList>
            <consortium name="EnsemblPlants"/>
        </authorList>
    </citation>
    <scope>IDENTIFICATION</scope>
</reference>
<evidence type="ECO:0000256" key="2">
    <source>
        <dbReference type="ARBA" id="ARBA00010846"/>
    </source>
</evidence>
<feature type="domain" description="MATH" evidence="4">
    <location>
        <begin position="384"/>
        <end position="517"/>
    </location>
</feature>
<comment type="similarity">
    <text evidence="2">Belongs to the Tdpoz family.</text>
</comment>
<dbReference type="GO" id="GO:0016567">
    <property type="term" value="P:protein ubiquitination"/>
    <property type="evidence" value="ECO:0007669"/>
    <property type="project" value="InterPro"/>
</dbReference>
<dbReference type="PROSITE" id="PS50144">
    <property type="entry name" value="MATH"/>
    <property type="match status" value="4"/>
</dbReference>
<dbReference type="STRING" id="65489.A0A0D3GW01"/>
<dbReference type="SMART" id="SM00225">
    <property type="entry name" value="BTB"/>
    <property type="match status" value="6"/>
</dbReference>
<reference evidence="5" key="1">
    <citation type="journal article" date="2009" name="Rice">
        <title>De Novo Next Generation Sequencing of Plant Genomes.</title>
        <authorList>
            <person name="Rounsley S."/>
            <person name="Marri P.R."/>
            <person name="Yu Y."/>
            <person name="He R."/>
            <person name="Sisneros N."/>
            <person name="Goicoechea J.L."/>
            <person name="Lee S.J."/>
            <person name="Angelova A."/>
            <person name="Kudrna D."/>
            <person name="Luo M."/>
            <person name="Affourtit J."/>
            <person name="Desany B."/>
            <person name="Knight J."/>
            <person name="Niazi F."/>
            <person name="Egholm M."/>
            <person name="Wing R.A."/>
        </authorList>
    </citation>
    <scope>NUCLEOTIDE SEQUENCE [LARGE SCALE GENOMIC DNA]</scope>
    <source>
        <strain evidence="5">cv. IRGC 105608</strain>
    </source>
</reference>
<dbReference type="Gene3D" id="6.10.250.3030">
    <property type="match status" value="1"/>
</dbReference>
<dbReference type="Pfam" id="PF24570">
    <property type="entry name" value="BACK_BPM_SPOP"/>
    <property type="match status" value="5"/>
</dbReference>
<dbReference type="InterPro" id="IPR011333">
    <property type="entry name" value="SKP1/BTB/POZ_sf"/>
</dbReference>
<dbReference type="Proteomes" id="UP000026960">
    <property type="component" value="Chromosome 8"/>
</dbReference>
<dbReference type="InterPro" id="IPR008974">
    <property type="entry name" value="TRAF-like"/>
</dbReference>
<evidence type="ECO:0000259" key="3">
    <source>
        <dbReference type="PROSITE" id="PS50097"/>
    </source>
</evidence>
<protein>
    <recommendedName>
        <fullName evidence="7">BTB domain-containing protein</fullName>
    </recommendedName>
</protein>
<dbReference type="PANTHER" id="PTHR26379">
    <property type="entry name" value="BTB/POZ AND MATH DOMAIN-CONTAINING PROTEIN 1"/>
    <property type="match status" value="1"/>
</dbReference>
<feature type="domain" description="BTB" evidence="3">
    <location>
        <begin position="1376"/>
        <end position="1443"/>
    </location>
</feature>
<feature type="domain" description="BTB" evidence="3">
    <location>
        <begin position="547"/>
        <end position="615"/>
    </location>
</feature>
<dbReference type="CDD" id="cd00121">
    <property type="entry name" value="MATH"/>
    <property type="match status" value="5"/>
</dbReference>
<dbReference type="EnsemblPlants" id="OBART08G01820.1">
    <property type="protein sequence ID" value="OBART08G01820.1"/>
    <property type="gene ID" value="OBART08G01820"/>
</dbReference>
<name>A0A0D3GW01_9ORYZ</name>
<dbReference type="Pfam" id="PF22486">
    <property type="entry name" value="MATH_2"/>
    <property type="match status" value="4"/>
</dbReference>
<dbReference type="InterPro" id="IPR000210">
    <property type="entry name" value="BTB/POZ_dom"/>
</dbReference>
<evidence type="ECO:0000259" key="4">
    <source>
        <dbReference type="PROSITE" id="PS50144"/>
    </source>
</evidence>